<dbReference type="SMART" id="SM00409">
    <property type="entry name" value="IG"/>
    <property type="match status" value="1"/>
</dbReference>
<sequence>MDEKLQQHKTARDAAEQVLRISILTGKEGGTITYECTVFVSGSRKIFCRKKCGKKDILVQTTGDRAQRGRYSIKSKKATIVSPSVMYVSIANLTKSDSGLYRCRVDNHLFPDEEFEIRVEDGEFETHLRLTSLSHQLPRHSRKMAYEEQDKATSLCTLALFLAVISEERRRRRPSTSGSRPRGKISRLRRTQNPIRSAGTYTCRSNATFSRIIYVV</sequence>
<dbReference type="Gene3D" id="2.60.40.10">
    <property type="entry name" value="Immunoglobulins"/>
    <property type="match status" value="1"/>
</dbReference>
<dbReference type="Ensembl" id="ENSSAUT00010009845.1">
    <property type="protein sequence ID" value="ENSSAUP00010009226.1"/>
    <property type="gene ID" value="ENSSAUG00010004566.1"/>
</dbReference>
<dbReference type="InterPro" id="IPR013783">
    <property type="entry name" value="Ig-like_fold"/>
</dbReference>
<name>A0A671U4F6_SPAAU</name>
<evidence type="ECO:0000256" key="1">
    <source>
        <dbReference type="ARBA" id="ARBA00004370"/>
    </source>
</evidence>
<evidence type="ECO:0000256" key="4">
    <source>
        <dbReference type="SAM" id="MobiDB-lite"/>
    </source>
</evidence>
<evidence type="ECO:0000313" key="7">
    <source>
        <dbReference type="Proteomes" id="UP000472265"/>
    </source>
</evidence>
<reference evidence="6" key="1">
    <citation type="submission" date="2021-04" db="EMBL/GenBank/DDBJ databases">
        <authorList>
            <consortium name="Wellcome Sanger Institute Data Sharing"/>
        </authorList>
    </citation>
    <scope>NUCLEOTIDE SEQUENCE [LARGE SCALE GENOMIC DNA]</scope>
</reference>
<accession>A0A671U4F6</accession>
<dbReference type="GO" id="GO:0005886">
    <property type="term" value="C:plasma membrane"/>
    <property type="evidence" value="ECO:0007669"/>
    <property type="project" value="TreeGrafter"/>
</dbReference>
<evidence type="ECO:0000259" key="5">
    <source>
        <dbReference type="SMART" id="SM00409"/>
    </source>
</evidence>
<evidence type="ECO:0000256" key="3">
    <source>
        <dbReference type="ARBA" id="ARBA00023136"/>
    </source>
</evidence>
<protein>
    <recommendedName>
        <fullName evidence="5">Immunoglobulin domain-containing protein</fullName>
    </recommendedName>
</protein>
<dbReference type="PANTHER" id="PTHR11860">
    <property type="entry name" value="POLYMERIC-IMMUNOGLOBULIN RECEPTOR"/>
    <property type="match status" value="1"/>
</dbReference>
<feature type="compositionally biased region" description="Basic residues" evidence="4">
    <location>
        <begin position="181"/>
        <end position="190"/>
    </location>
</feature>
<dbReference type="AlphaFoldDB" id="A0A671U4F6"/>
<organism evidence="6 7">
    <name type="scientific">Sparus aurata</name>
    <name type="common">Gilthead sea bream</name>
    <dbReference type="NCBI Taxonomy" id="8175"/>
    <lineage>
        <taxon>Eukaryota</taxon>
        <taxon>Metazoa</taxon>
        <taxon>Chordata</taxon>
        <taxon>Craniata</taxon>
        <taxon>Vertebrata</taxon>
        <taxon>Euteleostomi</taxon>
        <taxon>Actinopterygii</taxon>
        <taxon>Neopterygii</taxon>
        <taxon>Teleostei</taxon>
        <taxon>Neoteleostei</taxon>
        <taxon>Acanthomorphata</taxon>
        <taxon>Eupercaria</taxon>
        <taxon>Spariformes</taxon>
        <taxon>Sparidae</taxon>
        <taxon>Sparus</taxon>
    </lineage>
</organism>
<dbReference type="PANTHER" id="PTHR11860:SF87">
    <property type="entry name" value="CMRF35-LIKE MOLECULE 8"/>
    <property type="match status" value="1"/>
</dbReference>
<dbReference type="InterPro" id="IPR036179">
    <property type="entry name" value="Ig-like_dom_sf"/>
</dbReference>
<evidence type="ECO:0000256" key="2">
    <source>
        <dbReference type="ARBA" id="ARBA00022692"/>
    </source>
</evidence>
<keyword evidence="7" id="KW-1185">Reference proteome</keyword>
<dbReference type="InterPro" id="IPR050671">
    <property type="entry name" value="CD300_family_receptors"/>
</dbReference>
<reference evidence="6" key="3">
    <citation type="submission" date="2025-09" db="UniProtKB">
        <authorList>
            <consortium name="Ensembl"/>
        </authorList>
    </citation>
    <scope>IDENTIFICATION</scope>
</reference>
<proteinExistence type="predicted"/>
<comment type="subcellular location">
    <subcellularLocation>
        <location evidence="1">Membrane</location>
    </subcellularLocation>
</comment>
<dbReference type="InParanoid" id="A0A671U4F6"/>
<dbReference type="GO" id="GO:0004888">
    <property type="term" value="F:transmembrane signaling receptor activity"/>
    <property type="evidence" value="ECO:0007669"/>
    <property type="project" value="TreeGrafter"/>
</dbReference>
<dbReference type="SUPFAM" id="SSF48726">
    <property type="entry name" value="Immunoglobulin"/>
    <property type="match status" value="1"/>
</dbReference>
<dbReference type="InterPro" id="IPR003599">
    <property type="entry name" value="Ig_sub"/>
</dbReference>
<keyword evidence="3" id="KW-0472">Membrane</keyword>
<reference evidence="6" key="2">
    <citation type="submission" date="2025-08" db="UniProtKB">
        <authorList>
            <consortium name="Ensembl"/>
        </authorList>
    </citation>
    <scope>IDENTIFICATION</scope>
</reference>
<feature type="domain" description="Immunoglobulin" evidence="5">
    <location>
        <begin position="21"/>
        <end position="120"/>
    </location>
</feature>
<keyword evidence="2" id="KW-0812">Transmembrane</keyword>
<dbReference type="GeneTree" id="ENSGT01030000234941"/>
<dbReference type="Proteomes" id="UP000472265">
    <property type="component" value="Chromosome 7"/>
</dbReference>
<evidence type="ECO:0000313" key="6">
    <source>
        <dbReference type="Ensembl" id="ENSSAUP00010009226.1"/>
    </source>
</evidence>
<feature type="region of interest" description="Disordered" evidence="4">
    <location>
        <begin position="171"/>
        <end position="191"/>
    </location>
</feature>